<protein>
    <submittedName>
        <fullName evidence="7">GDSL esterase/lipase At1g54790-like isoform X1</fullName>
    </submittedName>
</protein>
<keyword evidence="4" id="KW-0325">Glycoprotein</keyword>
<gene>
    <name evidence="7" type="primary">LOC107411961</name>
</gene>
<dbReference type="InParanoid" id="A0A6P6FVN1"/>
<sequence>MASRTLFIQMIILSSFLLPFSNPADYNYPAVFNFGDSNSDTGGLVAGMGLLVGPPNGHKFFKTSSGRVCDGRLIVDFLMDAMELPFLNPYLDSIGMPSFQKGCNFAASASTILPSHAGSTCPFSFGVQVDQFVRFKTRVLELLPTATANKKIEKYIPVESFFQKGLYMFDIGQNDLTFAFYSKSLDEILLWIPNVLLEFETGIKKLYDQGARNFWIHNTGPQGCLPRNIAEFQTDPSKLDELGCVSFHNEAARVFNLHLHALCERLQNEYADVNVTYVDIFTIKSNLISNHFQYGFKEPIMACCGYGGPPLNYDNRNTCGHTGTSAAAKACSNSSEYVNWDGIHFTEAANQHIASQILTGKYSDPPVSDEMPFLLKI</sequence>
<evidence type="ECO:0000256" key="5">
    <source>
        <dbReference type="SAM" id="SignalP"/>
    </source>
</evidence>
<evidence type="ECO:0000256" key="2">
    <source>
        <dbReference type="ARBA" id="ARBA00022729"/>
    </source>
</evidence>
<keyword evidence="6" id="KW-1185">Reference proteome</keyword>
<dbReference type="GO" id="GO:0016788">
    <property type="term" value="F:hydrolase activity, acting on ester bonds"/>
    <property type="evidence" value="ECO:0007669"/>
    <property type="project" value="InterPro"/>
</dbReference>
<dbReference type="PANTHER" id="PTHR22835">
    <property type="entry name" value="ZINC FINGER FYVE DOMAIN CONTAINING PROTEIN"/>
    <property type="match status" value="1"/>
</dbReference>
<evidence type="ECO:0000256" key="3">
    <source>
        <dbReference type="ARBA" id="ARBA00022801"/>
    </source>
</evidence>
<dbReference type="PANTHER" id="PTHR22835:SF536">
    <property type="entry name" value="OS05G0401000 PROTEIN"/>
    <property type="match status" value="1"/>
</dbReference>
<dbReference type="CDD" id="cd01837">
    <property type="entry name" value="SGNH_plant_lipase_like"/>
    <property type="match status" value="1"/>
</dbReference>
<dbReference type="GeneID" id="107411961"/>
<evidence type="ECO:0000256" key="1">
    <source>
        <dbReference type="ARBA" id="ARBA00008668"/>
    </source>
</evidence>
<evidence type="ECO:0000313" key="6">
    <source>
        <dbReference type="Proteomes" id="UP001652623"/>
    </source>
</evidence>
<proteinExistence type="inferred from homology"/>
<dbReference type="Proteomes" id="UP001652623">
    <property type="component" value="Chromosome 10"/>
</dbReference>
<dbReference type="Gene3D" id="3.40.50.1110">
    <property type="entry name" value="SGNH hydrolase"/>
    <property type="match status" value="1"/>
</dbReference>
<dbReference type="KEGG" id="zju:107411961"/>
<keyword evidence="2 5" id="KW-0732">Signal</keyword>
<dbReference type="RefSeq" id="XP_024926077.3">
    <property type="nucleotide sequence ID" value="XM_025070309.3"/>
</dbReference>
<evidence type="ECO:0000256" key="4">
    <source>
        <dbReference type="ARBA" id="ARBA00023180"/>
    </source>
</evidence>
<feature type="signal peptide" evidence="5">
    <location>
        <begin position="1"/>
        <end position="23"/>
    </location>
</feature>
<dbReference type="InterPro" id="IPR001087">
    <property type="entry name" value="GDSL"/>
</dbReference>
<name>A0A6P6FVN1_ZIZJJ</name>
<feature type="chain" id="PRO_5047003116" evidence="5">
    <location>
        <begin position="24"/>
        <end position="377"/>
    </location>
</feature>
<dbReference type="AlphaFoldDB" id="A0A6P6FVN1"/>
<accession>A0A6P6FVN1</accession>
<evidence type="ECO:0000313" key="7">
    <source>
        <dbReference type="RefSeq" id="XP_024926077.3"/>
    </source>
</evidence>
<organism evidence="6 7">
    <name type="scientific">Ziziphus jujuba</name>
    <name type="common">Chinese jujube</name>
    <name type="synonym">Ziziphus sativa</name>
    <dbReference type="NCBI Taxonomy" id="326968"/>
    <lineage>
        <taxon>Eukaryota</taxon>
        <taxon>Viridiplantae</taxon>
        <taxon>Streptophyta</taxon>
        <taxon>Embryophyta</taxon>
        <taxon>Tracheophyta</taxon>
        <taxon>Spermatophyta</taxon>
        <taxon>Magnoliopsida</taxon>
        <taxon>eudicotyledons</taxon>
        <taxon>Gunneridae</taxon>
        <taxon>Pentapetalae</taxon>
        <taxon>rosids</taxon>
        <taxon>fabids</taxon>
        <taxon>Rosales</taxon>
        <taxon>Rhamnaceae</taxon>
        <taxon>Paliureae</taxon>
        <taxon>Ziziphus</taxon>
    </lineage>
</organism>
<keyword evidence="3" id="KW-0378">Hydrolase</keyword>
<dbReference type="InterPro" id="IPR035669">
    <property type="entry name" value="SGNH_plant_lipase-like"/>
</dbReference>
<dbReference type="InterPro" id="IPR036514">
    <property type="entry name" value="SGNH_hydro_sf"/>
</dbReference>
<dbReference type="Pfam" id="PF00657">
    <property type="entry name" value="Lipase_GDSL"/>
    <property type="match status" value="1"/>
</dbReference>
<comment type="similarity">
    <text evidence="1">Belongs to the 'GDSL' lipolytic enzyme family.</text>
</comment>
<reference evidence="7" key="1">
    <citation type="submission" date="2025-08" db="UniProtKB">
        <authorList>
            <consortium name="RefSeq"/>
        </authorList>
    </citation>
    <scope>IDENTIFICATION</scope>
    <source>
        <tissue evidence="7">Seedling</tissue>
    </source>
</reference>